<name>A0A0F6R5T1_9CAUD</name>
<gene>
    <name evidence="1" type="ORF">Sm_phiM9_065</name>
</gene>
<dbReference type="OrthoDB" id="40958at10239"/>
<evidence type="ECO:0000313" key="2">
    <source>
        <dbReference type="Proteomes" id="UP000033804"/>
    </source>
</evidence>
<reference evidence="2" key="2">
    <citation type="submission" date="2015-03" db="EMBL/GenBank/DDBJ databases">
        <title>The genome and structure of Sinorhizobium meliloti phage phiM9.</title>
        <authorList>
            <person name="Johnson M.C."/>
            <person name="Tatum K.B."/>
            <person name="Lynn J.S."/>
            <person name="Brewer T.E."/>
            <person name="Washburn B.K."/>
            <person name="Stroupe M.E."/>
            <person name="Jones K.M."/>
        </authorList>
    </citation>
    <scope>NUCLEOTIDE SEQUENCE [LARGE SCALE GENOMIC DNA]</scope>
</reference>
<sequence>MHTAKPVFRFYSVADALVRVGKSAALATAPKHFVKAGEYYDISVLEGDTWAWELA</sequence>
<dbReference type="GeneID" id="26517747"/>
<evidence type="ECO:0000313" key="1">
    <source>
        <dbReference type="EMBL" id="AKE44695.1"/>
    </source>
</evidence>
<organism evidence="1 2">
    <name type="scientific">Sinorhizobium phage phiM9</name>
    <dbReference type="NCBI Taxonomy" id="1636182"/>
    <lineage>
        <taxon>Viruses</taxon>
        <taxon>Duplodnaviria</taxon>
        <taxon>Heunggongvirae</taxon>
        <taxon>Uroviricota</taxon>
        <taxon>Caudoviricetes</taxon>
        <taxon>Pootjesviridae</taxon>
        <taxon>Emnonavirus</taxon>
        <taxon>Emnonavirus phiM9</taxon>
    </lineage>
</organism>
<dbReference type="RefSeq" id="YP_009189449.1">
    <property type="nucleotide sequence ID" value="NC_028676.1"/>
</dbReference>
<keyword evidence="2" id="KW-1185">Reference proteome</keyword>
<protein>
    <submittedName>
        <fullName evidence="1">Uncharacterized protein</fullName>
    </submittedName>
</protein>
<dbReference type="KEGG" id="vg:26517747"/>
<dbReference type="Proteomes" id="UP000033804">
    <property type="component" value="Segment"/>
</dbReference>
<proteinExistence type="predicted"/>
<accession>A0A0F6R5T1</accession>
<reference evidence="1 2" key="1">
    <citation type="journal article" date="2015" name="J. Virol.">
        <title>Sinorhizobium meliloti Phage ?M9 Defines a New Group of T4 Superfamily Phages with Unusual Genomic Features but a Common T=16 Capsid.</title>
        <authorList>
            <person name="Johnson M.C."/>
            <person name="Tatum K.B."/>
            <person name="Lynn J.S."/>
            <person name="Brewer T.E."/>
            <person name="Lu S."/>
            <person name="Washburn B.K."/>
            <person name="Stroupe M.E."/>
            <person name="Jones K.M."/>
        </authorList>
    </citation>
    <scope>NUCLEOTIDE SEQUENCE [LARGE SCALE GENOMIC DNA]</scope>
</reference>
<dbReference type="EMBL" id="KP881232">
    <property type="protein sequence ID" value="AKE44695.1"/>
    <property type="molecule type" value="Genomic_DNA"/>
</dbReference>